<evidence type="ECO:0000256" key="1">
    <source>
        <dbReference type="ARBA" id="ARBA00004141"/>
    </source>
</evidence>
<sequence>TCRECYEAYVIYNFMSFLLNYLENQYPSLVLMLEVQEQQKHLPPLCCCPPWPMG</sequence>
<name>A0ABD0RZG7_CIRMR</name>
<dbReference type="Pfam" id="PF03619">
    <property type="entry name" value="Solute_trans_a"/>
    <property type="match status" value="1"/>
</dbReference>
<keyword evidence="4" id="KW-0472">Membrane</keyword>
<proteinExistence type="predicted"/>
<gene>
    <name evidence="5" type="ORF">M9458_001518</name>
</gene>
<keyword evidence="6" id="KW-1185">Reference proteome</keyword>
<dbReference type="GO" id="GO:0016020">
    <property type="term" value="C:membrane"/>
    <property type="evidence" value="ECO:0007669"/>
    <property type="project" value="UniProtKB-SubCell"/>
</dbReference>
<accession>A0ABD0RZG7</accession>
<dbReference type="InterPro" id="IPR005178">
    <property type="entry name" value="Ostalpha/TMEM184C"/>
</dbReference>
<evidence type="ECO:0000313" key="6">
    <source>
        <dbReference type="Proteomes" id="UP001529510"/>
    </source>
</evidence>
<dbReference type="EMBL" id="JAMKFB020000001">
    <property type="protein sequence ID" value="KAL0203500.1"/>
    <property type="molecule type" value="Genomic_DNA"/>
</dbReference>
<dbReference type="PANTHER" id="PTHR23423">
    <property type="entry name" value="ORGANIC SOLUTE TRANSPORTER-RELATED"/>
    <property type="match status" value="1"/>
</dbReference>
<dbReference type="AlphaFoldDB" id="A0ABD0RZG7"/>
<organism evidence="5 6">
    <name type="scientific">Cirrhinus mrigala</name>
    <name type="common">Mrigala</name>
    <dbReference type="NCBI Taxonomy" id="683832"/>
    <lineage>
        <taxon>Eukaryota</taxon>
        <taxon>Metazoa</taxon>
        <taxon>Chordata</taxon>
        <taxon>Craniata</taxon>
        <taxon>Vertebrata</taxon>
        <taxon>Euteleostomi</taxon>
        <taxon>Actinopterygii</taxon>
        <taxon>Neopterygii</taxon>
        <taxon>Teleostei</taxon>
        <taxon>Ostariophysi</taxon>
        <taxon>Cypriniformes</taxon>
        <taxon>Cyprinidae</taxon>
        <taxon>Labeoninae</taxon>
        <taxon>Labeonini</taxon>
        <taxon>Cirrhinus</taxon>
    </lineage>
</organism>
<evidence type="ECO:0000313" key="5">
    <source>
        <dbReference type="EMBL" id="KAL0203500.1"/>
    </source>
</evidence>
<comment type="caution">
    <text evidence="5">The sequence shown here is derived from an EMBL/GenBank/DDBJ whole genome shotgun (WGS) entry which is preliminary data.</text>
</comment>
<evidence type="ECO:0000256" key="2">
    <source>
        <dbReference type="ARBA" id="ARBA00022692"/>
    </source>
</evidence>
<reference evidence="5 6" key="1">
    <citation type="submission" date="2024-05" db="EMBL/GenBank/DDBJ databases">
        <title>Genome sequencing and assembly of Indian major carp, Cirrhinus mrigala (Hamilton, 1822).</title>
        <authorList>
            <person name="Mohindra V."/>
            <person name="Chowdhury L.M."/>
            <person name="Lal K."/>
            <person name="Jena J.K."/>
        </authorList>
    </citation>
    <scope>NUCLEOTIDE SEQUENCE [LARGE SCALE GENOMIC DNA]</scope>
    <source>
        <strain evidence="5">CM1030</strain>
        <tissue evidence="5">Blood</tissue>
    </source>
</reference>
<evidence type="ECO:0000256" key="4">
    <source>
        <dbReference type="ARBA" id="ARBA00023136"/>
    </source>
</evidence>
<feature type="non-terminal residue" evidence="5">
    <location>
        <position position="54"/>
    </location>
</feature>
<protein>
    <submittedName>
        <fullName evidence="5">Uncharacterized protein</fullName>
    </submittedName>
</protein>
<evidence type="ECO:0000256" key="3">
    <source>
        <dbReference type="ARBA" id="ARBA00022989"/>
    </source>
</evidence>
<keyword evidence="3" id="KW-1133">Transmembrane helix</keyword>
<comment type="subcellular location">
    <subcellularLocation>
        <location evidence="1">Membrane</location>
        <topology evidence="1">Multi-pass membrane protein</topology>
    </subcellularLocation>
</comment>
<feature type="non-terminal residue" evidence="5">
    <location>
        <position position="1"/>
    </location>
</feature>
<dbReference type="Proteomes" id="UP001529510">
    <property type="component" value="Unassembled WGS sequence"/>
</dbReference>
<keyword evidence="2" id="KW-0812">Transmembrane</keyword>